<sequence>MDGVKIIGVGKAVPKKTLTNEEIATFVETSNQWIKERTGIEERRIAIEETTTSLAVSAAKEAIDEAKIEAETIELVIVATASPDSVMPNTACLVADALGIKNATCFDLSAACSGFLYASEVACSMMRVGRYKRALVIGAETLSKVVDWEDRGTCILFADGAGATLYEGTNENKVLAFKTQSDGSGAKYLELSASYKANRFHQEEPQHPFIVMNGQEVYKFAVTKVPQNIKALLEETPYDVQDIDWFILHQANERIITSVAKKLGVAEEKFFKNIQHYGNTSAASIPIALKEAQNKLKKGDKVLLAGFGAGLTWGSMLFIVS</sequence>
<keyword evidence="2" id="KW-1185">Reference proteome</keyword>
<organism evidence="1 2">
    <name type="scientific">Sporanaerobium hydrogeniformans</name>
    <dbReference type="NCBI Taxonomy" id="3072179"/>
    <lineage>
        <taxon>Bacteria</taxon>
        <taxon>Bacillati</taxon>
        <taxon>Bacillota</taxon>
        <taxon>Clostridia</taxon>
        <taxon>Lachnospirales</taxon>
        <taxon>Lachnospiraceae</taxon>
        <taxon>Sporanaerobium</taxon>
    </lineage>
</organism>
<comment type="caution">
    <text evidence="1">The sequence shown here is derived from an EMBL/GenBank/DDBJ whole genome shotgun (WGS) entry which is preliminary data.</text>
</comment>
<accession>A0AC61DCC8</accession>
<proteinExistence type="predicted"/>
<protein>
    <submittedName>
        <fullName evidence="1">3-oxoacyl-ACP synthase</fullName>
    </submittedName>
</protein>
<gene>
    <name evidence="1" type="ORF">CS063_11120</name>
</gene>
<reference evidence="1" key="1">
    <citation type="submission" date="2017-10" db="EMBL/GenBank/DDBJ databases">
        <title>Genome sequence of cellulolytic Lachnospiraceae bacterium XHS1971 isolated from hotspring sediment.</title>
        <authorList>
            <person name="Vasudevan G."/>
            <person name="Joshi A.J."/>
            <person name="Hivarkar S."/>
            <person name="Lanjekar V.B."/>
            <person name="Dhakephalkar P.K."/>
            <person name="Dagar S."/>
        </authorList>
    </citation>
    <scope>NUCLEOTIDE SEQUENCE</scope>
    <source>
        <strain evidence="1">XHS1971</strain>
    </source>
</reference>
<name>A0AC61DCC8_9FIRM</name>
<evidence type="ECO:0000313" key="2">
    <source>
        <dbReference type="Proteomes" id="UP000224460"/>
    </source>
</evidence>
<dbReference type="Proteomes" id="UP000224460">
    <property type="component" value="Unassembled WGS sequence"/>
</dbReference>
<evidence type="ECO:0000313" key="1">
    <source>
        <dbReference type="EMBL" id="PHV70420.1"/>
    </source>
</evidence>
<dbReference type="EMBL" id="PEDL01000011">
    <property type="protein sequence ID" value="PHV70420.1"/>
    <property type="molecule type" value="Genomic_DNA"/>
</dbReference>